<dbReference type="Gene3D" id="1.20.5.570">
    <property type="entry name" value="Single helix bin"/>
    <property type="match status" value="1"/>
</dbReference>
<dbReference type="Pfam" id="PF20695">
    <property type="entry name" value="UbiD_N"/>
    <property type="match status" value="1"/>
</dbReference>
<protein>
    <recommendedName>
        <fullName evidence="7">UbiD family decarboxylase</fullName>
    </recommendedName>
</protein>
<dbReference type="PANTHER" id="PTHR30108">
    <property type="entry name" value="3-OCTAPRENYL-4-HYDROXYBENZOATE CARBOXY-LYASE-RELATED"/>
    <property type="match status" value="1"/>
</dbReference>
<dbReference type="SUPFAM" id="SSF50475">
    <property type="entry name" value="FMN-binding split barrel"/>
    <property type="match status" value="1"/>
</dbReference>
<dbReference type="GO" id="GO:0005829">
    <property type="term" value="C:cytosol"/>
    <property type="evidence" value="ECO:0007669"/>
    <property type="project" value="TreeGrafter"/>
</dbReference>
<dbReference type="PANTHER" id="PTHR30108:SF17">
    <property type="entry name" value="FERULIC ACID DECARBOXYLASE 1"/>
    <property type="match status" value="1"/>
</dbReference>
<feature type="domain" description="3-octaprenyl-4-hydroxybenzoate carboxy-lyase-like C-terminal" evidence="4">
    <location>
        <begin position="325"/>
        <end position="449"/>
    </location>
</feature>
<dbReference type="Pfam" id="PF01977">
    <property type="entry name" value="UbiD"/>
    <property type="match status" value="1"/>
</dbReference>
<evidence type="ECO:0000259" key="4">
    <source>
        <dbReference type="Pfam" id="PF20696"/>
    </source>
</evidence>
<dbReference type="Proteomes" id="UP000092382">
    <property type="component" value="Unassembled WGS sequence"/>
</dbReference>
<feature type="domain" description="3-octaprenyl-4-hydroxybenzoate carboxy-lyase-like Rift-related" evidence="2">
    <location>
        <begin position="124"/>
        <end position="318"/>
    </location>
</feature>
<evidence type="ECO:0000256" key="1">
    <source>
        <dbReference type="ARBA" id="ARBA00010021"/>
    </source>
</evidence>
<dbReference type="InterPro" id="IPR049383">
    <property type="entry name" value="UbiD-like_N"/>
</dbReference>
<evidence type="ECO:0000313" key="5">
    <source>
        <dbReference type="EMBL" id="OBQ26241.1"/>
    </source>
</evidence>
<comment type="caution">
    <text evidence="5">The sequence shown here is derived from an EMBL/GenBank/DDBJ whole genome shotgun (WGS) entry which is preliminary data.</text>
</comment>
<dbReference type="GO" id="GO:0008694">
    <property type="term" value="F:4-hydroxy-3-polyprenylbenzoate decarboxylase activity"/>
    <property type="evidence" value="ECO:0007669"/>
    <property type="project" value="TreeGrafter"/>
</dbReference>
<dbReference type="Pfam" id="PF20696">
    <property type="entry name" value="UbiD_C"/>
    <property type="match status" value="1"/>
</dbReference>
<dbReference type="InterPro" id="IPR049381">
    <property type="entry name" value="UbiD-like_C"/>
</dbReference>
<dbReference type="NCBIfam" id="TIGR00148">
    <property type="entry name" value="UbiD family decarboxylase"/>
    <property type="match status" value="1"/>
</dbReference>
<evidence type="ECO:0000259" key="3">
    <source>
        <dbReference type="Pfam" id="PF20695"/>
    </source>
</evidence>
<dbReference type="InterPro" id="IPR048304">
    <property type="entry name" value="UbiD_Rift_dom"/>
</dbReference>
<dbReference type="GO" id="GO:0006744">
    <property type="term" value="P:ubiquinone biosynthetic process"/>
    <property type="evidence" value="ECO:0007669"/>
    <property type="project" value="TreeGrafter"/>
</dbReference>
<reference evidence="5 6" key="1">
    <citation type="submission" date="2015-09" db="EMBL/GenBank/DDBJ databases">
        <title>Whole genome shotgun sequence assembly of Aphanizomenon flos-aquae UKL13.</title>
        <authorList>
            <person name="Driscoll C."/>
        </authorList>
    </citation>
    <scope>NUCLEOTIDE SEQUENCE [LARGE SCALE GENOMIC DNA]</scope>
    <source>
        <strain evidence="5">MDT13</strain>
    </source>
</reference>
<name>A0A1B7VZ86_APHFL</name>
<accession>A0A1B7VZ86</accession>
<organism evidence="5 6">
    <name type="scientific">Aphanizomenon flos-aquae LD13</name>
    <dbReference type="NCBI Taxonomy" id="1710894"/>
    <lineage>
        <taxon>Bacteria</taxon>
        <taxon>Bacillati</taxon>
        <taxon>Cyanobacteriota</taxon>
        <taxon>Cyanophyceae</taxon>
        <taxon>Nostocales</taxon>
        <taxon>Aphanizomenonaceae</taxon>
        <taxon>Aphanizomenon</taxon>
    </lineage>
</organism>
<dbReference type="PATRIC" id="fig|1710894.3.peg.2734"/>
<feature type="domain" description="3-octaprenyl-4-hydroxybenzoate carboxy-lyase-like N-terminal" evidence="3">
    <location>
        <begin position="9"/>
        <end position="88"/>
    </location>
</feature>
<dbReference type="FunFam" id="3.40.1670.10:FF:000001">
    <property type="entry name" value="3-octaprenyl-4-hydroxybenzoate carboxy-lyase"/>
    <property type="match status" value="1"/>
</dbReference>
<dbReference type="SUPFAM" id="SSF143968">
    <property type="entry name" value="UbiD C-terminal domain-like"/>
    <property type="match status" value="1"/>
</dbReference>
<dbReference type="Gene3D" id="3.40.1670.10">
    <property type="entry name" value="UbiD C-terminal domain-like"/>
    <property type="match status" value="1"/>
</dbReference>
<dbReference type="AlphaFoldDB" id="A0A1B7VZ86"/>
<dbReference type="EMBL" id="LJOY01000014">
    <property type="protein sequence ID" value="OBQ26241.1"/>
    <property type="molecule type" value="Genomic_DNA"/>
</dbReference>
<evidence type="ECO:0000259" key="2">
    <source>
        <dbReference type="Pfam" id="PF01977"/>
    </source>
</evidence>
<gene>
    <name evidence="5" type="ORF">AN481_06420</name>
</gene>
<dbReference type="STRING" id="1803587.GCA_001593825_02239"/>
<proteinExistence type="inferred from homology"/>
<sequence>MARDLRGFIKILEKRGQLKRISALVDPDMEIAEISNRMLQKGGPGLLFENVKGASFPVAVNLMGTVERICWAMNMEKPEELETLGKKLSMLQQPKPPKKISQAIDFGKVLFDVVKAKPGRDFFPPCQQVVIQGQDLDLNKLPLIRPYPGDAGKIITLGLVITKDCETGTPNVGVYRLQLQSPNTMTVHWLSVRGGARHLRKAAERGKKLEVAIALGVDPLIIMAAATPIPVDLSEWLFAGLYGGSGVNLARCKTVDLEVPADSEFVLEGTITPGEVLPDGPFGDHMGYYGGVEDSPLVRFQCMTHRKDPVYLTTFSGLPPKEEAMMAIALNRIYTPILRQQVSEIVDFFLPMEALSYKAAIISIDKAYPGQARRAALAFWSALPQFTYTKFVIVVDKDINVRDPRQVVWAISSKVDPTRDVFILPNTPFDTLDFASEKLGLGGRMGIDATTKIPPETEHEWGKPLKSDFDVAKMVDTRWQEYGLADLQLGEVDPNLFGYDMK</sequence>
<evidence type="ECO:0008006" key="7">
    <source>
        <dbReference type="Google" id="ProtNLM"/>
    </source>
</evidence>
<evidence type="ECO:0000313" key="6">
    <source>
        <dbReference type="Proteomes" id="UP000092382"/>
    </source>
</evidence>
<dbReference type="InterPro" id="IPR002830">
    <property type="entry name" value="UbiD"/>
</dbReference>
<comment type="similarity">
    <text evidence="1">Belongs to the UbiD family.</text>
</comment>